<gene>
    <name evidence="6" type="primary">nusG_2</name>
    <name evidence="6" type="ORF">BACVE_003463</name>
</gene>
<comment type="function">
    <text evidence="4">Participates in transcription elongation, termination and antitermination.</text>
</comment>
<dbReference type="InterPro" id="IPR001062">
    <property type="entry name" value="Transcrpt_antiterm_NusG"/>
</dbReference>
<dbReference type="Gene3D" id="3.30.70.940">
    <property type="entry name" value="NusG, N-terminal domain"/>
    <property type="match status" value="1"/>
</dbReference>
<proteinExistence type="inferred from homology"/>
<dbReference type="InterPro" id="IPR043425">
    <property type="entry name" value="NusG-like"/>
</dbReference>
<accession>A0A411A7S9</accession>
<dbReference type="SUPFAM" id="SSF50104">
    <property type="entry name" value="Translation proteins SH3-like domain"/>
    <property type="match status" value="1"/>
</dbReference>
<comment type="similarity">
    <text evidence="4">Belongs to the NusG family.</text>
</comment>
<keyword evidence="2 4" id="KW-0805">Transcription regulation</keyword>
<dbReference type="PRINTS" id="PR00338">
    <property type="entry name" value="NUSGTNSCPFCT"/>
</dbReference>
<dbReference type="Proteomes" id="UP000587477">
    <property type="component" value="Chromosome"/>
</dbReference>
<keyword evidence="1 4" id="KW-0889">Transcription antitermination</keyword>
<dbReference type="GO" id="GO:0006353">
    <property type="term" value="P:DNA-templated transcription termination"/>
    <property type="evidence" value="ECO:0007669"/>
    <property type="project" value="UniProtKB-KW"/>
</dbReference>
<dbReference type="InterPro" id="IPR014722">
    <property type="entry name" value="Rib_uL2_dom2"/>
</dbReference>
<evidence type="ECO:0000256" key="1">
    <source>
        <dbReference type="ARBA" id="ARBA00022814"/>
    </source>
</evidence>
<dbReference type="PANTHER" id="PTHR30265:SF4">
    <property type="entry name" value="KOW MOTIF FAMILY PROTEIN, EXPRESSED"/>
    <property type="match status" value="1"/>
</dbReference>
<dbReference type="GO" id="GO:0032784">
    <property type="term" value="P:regulation of DNA-templated transcription elongation"/>
    <property type="evidence" value="ECO:0007669"/>
    <property type="project" value="InterPro"/>
</dbReference>
<reference evidence="7" key="1">
    <citation type="submission" date="2020-10" db="EMBL/GenBank/DDBJ databases">
        <title>Complete genome sequence of Bacillus velezensis NST6.</title>
        <authorList>
            <person name="Choi J."/>
        </authorList>
    </citation>
    <scope>NUCLEOTIDE SEQUENCE [LARGE SCALE GENOMIC DNA]</scope>
    <source>
        <strain evidence="7">NST6</strain>
    </source>
</reference>
<evidence type="ECO:0000256" key="3">
    <source>
        <dbReference type="ARBA" id="ARBA00023163"/>
    </source>
</evidence>
<dbReference type="SMART" id="SM00738">
    <property type="entry name" value="NGN"/>
    <property type="match status" value="1"/>
</dbReference>
<evidence type="ECO:0000259" key="5">
    <source>
        <dbReference type="SMART" id="SM00738"/>
    </source>
</evidence>
<organism evidence="6 7">
    <name type="scientific">Bacillus velezensis</name>
    <dbReference type="NCBI Taxonomy" id="492670"/>
    <lineage>
        <taxon>Bacteria</taxon>
        <taxon>Bacillati</taxon>
        <taxon>Bacillota</taxon>
        <taxon>Bacilli</taxon>
        <taxon>Bacillales</taxon>
        <taxon>Bacillaceae</taxon>
        <taxon>Bacillus</taxon>
        <taxon>Bacillus amyloliquefaciens group</taxon>
    </lineage>
</organism>
<dbReference type="SUPFAM" id="SSF82679">
    <property type="entry name" value="N-utilization substance G protein NusG, N-terminal domain"/>
    <property type="match status" value="1"/>
</dbReference>
<keyword evidence="4" id="KW-0806">Transcription termination</keyword>
<dbReference type="Gene3D" id="2.30.30.30">
    <property type="match status" value="1"/>
</dbReference>
<evidence type="ECO:0000256" key="4">
    <source>
        <dbReference type="RuleBase" id="RU000538"/>
    </source>
</evidence>
<sequence length="176" mass="20273">MKWYALFVESGKEEAVQKFLGLQFDEQALYSIIPKKKVTERKAGIKYEALKKMFPGYVLFKTKMTERTFHKIKELPISCRIVNNGAYYSKERKTYFTTIKDEEILPIIRLIGEGDTVDYSKVYIENSKVTVASGPLKGMEGIIKKIDKRKRRAKICLSFMGLDKMVNVGIEVLSKP</sequence>
<name>A0A411A7S9_BACVE</name>
<dbReference type="InterPro" id="IPR036735">
    <property type="entry name" value="NGN_dom_sf"/>
</dbReference>
<dbReference type="InterPro" id="IPR047663">
    <property type="entry name" value="Transcription_antiterm_LoaP"/>
</dbReference>
<dbReference type="GO" id="GO:0031564">
    <property type="term" value="P:transcription antitermination"/>
    <property type="evidence" value="ECO:0007669"/>
    <property type="project" value="UniProtKB-KW"/>
</dbReference>
<evidence type="ECO:0000313" key="6">
    <source>
        <dbReference type="EMBL" id="QOY28422.1"/>
    </source>
</evidence>
<keyword evidence="3 4" id="KW-0804">Transcription</keyword>
<evidence type="ECO:0000313" key="7">
    <source>
        <dbReference type="Proteomes" id="UP000587477"/>
    </source>
</evidence>
<dbReference type="RefSeq" id="WP_025649872.1">
    <property type="nucleotide sequence ID" value="NZ_BDDG01000002.1"/>
</dbReference>
<dbReference type="GO" id="GO:0006354">
    <property type="term" value="P:DNA-templated transcription elongation"/>
    <property type="evidence" value="ECO:0007669"/>
    <property type="project" value="InterPro"/>
</dbReference>
<dbReference type="EMBL" id="CP063687">
    <property type="protein sequence ID" value="QOY28422.1"/>
    <property type="molecule type" value="Genomic_DNA"/>
</dbReference>
<feature type="domain" description="NusG-like N-terminal" evidence="5">
    <location>
        <begin position="1"/>
        <end position="111"/>
    </location>
</feature>
<dbReference type="InterPro" id="IPR008991">
    <property type="entry name" value="Translation_prot_SH3-like_sf"/>
</dbReference>
<dbReference type="CDD" id="cd08000">
    <property type="entry name" value="NGN"/>
    <property type="match status" value="1"/>
</dbReference>
<dbReference type="PANTHER" id="PTHR30265">
    <property type="entry name" value="RHO-INTERACTING TRANSCRIPTION TERMINATION FACTOR NUSG"/>
    <property type="match status" value="1"/>
</dbReference>
<dbReference type="AlphaFoldDB" id="A0A411A7S9"/>
<evidence type="ECO:0000256" key="2">
    <source>
        <dbReference type="ARBA" id="ARBA00023015"/>
    </source>
</evidence>
<protein>
    <recommendedName>
        <fullName evidence="4">Transcription termination/antitermination protein NusG</fullName>
    </recommendedName>
</protein>
<dbReference type="CDD" id="cd06091">
    <property type="entry name" value="KOW_NusG"/>
    <property type="match status" value="1"/>
</dbReference>
<dbReference type="NCBIfam" id="NF033641">
    <property type="entry name" value="antiterm_LoaP"/>
    <property type="match status" value="1"/>
</dbReference>
<dbReference type="InterPro" id="IPR006645">
    <property type="entry name" value="NGN-like_dom"/>
</dbReference>
<dbReference type="Pfam" id="PF02357">
    <property type="entry name" value="NusG"/>
    <property type="match status" value="1"/>
</dbReference>